<reference evidence="4" key="1">
    <citation type="submission" date="2020-01" db="EMBL/GenBank/DDBJ databases">
        <authorList>
            <person name="Meier V. D."/>
            <person name="Meier V D."/>
        </authorList>
    </citation>
    <scope>NUCLEOTIDE SEQUENCE</scope>
    <source>
        <strain evidence="4">HLG_WM_MAG_10</strain>
    </source>
</reference>
<keyword evidence="2 4" id="KW-0808">Transferase</keyword>
<proteinExistence type="predicted"/>
<feature type="domain" description="Histidine-specific methyltransferase SAM-dependent" evidence="3">
    <location>
        <begin position="6"/>
        <end position="312"/>
    </location>
</feature>
<evidence type="ECO:0000256" key="2">
    <source>
        <dbReference type="ARBA" id="ARBA00022679"/>
    </source>
</evidence>
<evidence type="ECO:0000313" key="4">
    <source>
        <dbReference type="EMBL" id="CAA6817085.1"/>
    </source>
</evidence>
<dbReference type="Pfam" id="PF10017">
    <property type="entry name" value="Methyltransf_33"/>
    <property type="match status" value="1"/>
</dbReference>
<dbReference type="GO" id="GO:0032259">
    <property type="term" value="P:methylation"/>
    <property type="evidence" value="ECO:0007669"/>
    <property type="project" value="UniProtKB-KW"/>
</dbReference>
<sequence length="318" mass="36360">MEQFKIDIDSGLSAVPKTLPSKYFYDKIGDDLFVQIMDLPEYYLTRSELEIFTTQTQQIIDALEVKPDTYFELIELGAGDGLKTKKLLEALDKQHYKFDFFPVDISQNALDTLEDRLKTELPTISVKKKQGDYFQILASLKNTHHPKVVLFLGSNMGNMTDATATDFIYELSKNLCENDKLLLGVDLMKPASIVLPAYNDSAGITRQFNLNLLHRINQELDGNFLVESFSHIPEYTEEEGIARSFLVSNSKQTVELKKLNKTFEFEKGEKIATEISRKYNDKIIQKIIQGADFSITQKLTDSKEYFVNYILTRGKNEG</sequence>
<dbReference type="GO" id="GO:0008168">
    <property type="term" value="F:methyltransferase activity"/>
    <property type="evidence" value="ECO:0007669"/>
    <property type="project" value="UniProtKB-KW"/>
</dbReference>
<evidence type="ECO:0000256" key="1">
    <source>
        <dbReference type="ARBA" id="ARBA00022603"/>
    </source>
</evidence>
<dbReference type="EMBL" id="CACVAQ010000244">
    <property type="protein sequence ID" value="CAA6817085.1"/>
    <property type="molecule type" value="Genomic_DNA"/>
</dbReference>
<keyword evidence="1 4" id="KW-0489">Methyltransferase</keyword>
<dbReference type="PANTHER" id="PTHR43397:SF1">
    <property type="entry name" value="ERGOTHIONEINE BIOSYNTHESIS PROTEIN 1"/>
    <property type="match status" value="1"/>
</dbReference>
<dbReference type="InterPro" id="IPR029063">
    <property type="entry name" value="SAM-dependent_MTases_sf"/>
</dbReference>
<evidence type="ECO:0000259" key="3">
    <source>
        <dbReference type="Pfam" id="PF10017"/>
    </source>
</evidence>
<organism evidence="4">
    <name type="scientific">uncultured Aureispira sp</name>
    <dbReference type="NCBI Taxonomy" id="1331704"/>
    <lineage>
        <taxon>Bacteria</taxon>
        <taxon>Pseudomonadati</taxon>
        <taxon>Bacteroidota</taxon>
        <taxon>Saprospiria</taxon>
        <taxon>Saprospirales</taxon>
        <taxon>Saprospiraceae</taxon>
        <taxon>Aureispira</taxon>
        <taxon>environmental samples</taxon>
    </lineage>
</organism>
<dbReference type="InterPro" id="IPR019257">
    <property type="entry name" value="MeTrfase_dom"/>
</dbReference>
<accession>A0A6S6TD23</accession>
<dbReference type="SUPFAM" id="SSF53335">
    <property type="entry name" value="S-adenosyl-L-methionine-dependent methyltransferases"/>
    <property type="match status" value="1"/>
</dbReference>
<dbReference type="InterPro" id="IPR017804">
    <property type="entry name" value="MeTrfase_EgtD-like"/>
</dbReference>
<dbReference type="Gene3D" id="3.40.50.150">
    <property type="entry name" value="Vaccinia Virus protein VP39"/>
    <property type="match status" value="1"/>
</dbReference>
<gene>
    <name evidence="4" type="ORF">HELGO_WM42803</name>
</gene>
<dbReference type="PANTHER" id="PTHR43397">
    <property type="entry name" value="ERGOTHIONEINE BIOSYNTHESIS PROTEIN 1"/>
    <property type="match status" value="1"/>
</dbReference>
<dbReference type="InterPro" id="IPR051128">
    <property type="entry name" value="EgtD_Methyltrsf_superfamily"/>
</dbReference>
<dbReference type="AlphaFoldDB" id="A0A6S6TD23"/>
<name>A0A6S6TD23_9BACT</name>
<protein>
    <submittedName>
        <fullName evidence="4">L-histidine N(Alpha)-methyltransferase</fullName>
    </submittedName>
</protein>
<dbReference type="PIRSF" id="PIRSF018005">
    <property type="entry name" value="UCP018005"/>
    <property type="match status" value="1"/>
</dbReference>